<evidence type="ECO:0000259" key="1">
    <source>
        <dbReference type="Pfam" id="PF04366"/>
    </source>
</evidence>
<reference evidence="2 3" key="1">
    <citation type="submission" date="2021-03" db="EMBL/GenBank/DDBJ databases">
        <title>Genomic and phenotypic characterization of Chloracidobacterium isolates provides evidence for multiple species.</title>
        <authorList>
            <person name="Saini M.K."/>
            <person name="Costas A.M.G."/>
            <person name="Tank M."/>
            <person name="Bryant D.A."/>
        </authorList>
    </citation>
    <scope>NUCLEOTIDE SEQUENCE [LARGE SCALE GENOMIC DNA]</scope>
    <source>
        <strain evidence="2 3">N</strain>
    </source>
</reference>
<sequence length="231" mass="24359">MAGLLVGTPLLVGSVSTPAAAAKAAAVKIDRKVRERLDRSAEILTEIMRAPDQGLSPDFLRQCEGLVFIPGVKKGALIVGGQFGRGVMVVRQPNRQWGPPGFVTLGGGSFGLQIGGQSTDVILLVMNRRGIEKLASNKFKLGADASVAAGPVGRDLKAGTDIQMQSEILSYSRSQGVFAGLSLEGATLQVDDEANKAIYGRTVASREVVEGTLPRPKEAARLYAVLRRYAG</sequence>
<accession>A0ABX8B376</accession>
<gene>
    <name evidence="2" type="ORF">J8C05_02235</name>
</gene>
<keyword evidence="3" id="KW-1185">Reference proteome</keyword>
<proteinExistence type="predicted"/>
<dbReference type="CDD" id="cd11524">
    <property type="entry name" value="SYLF"/>
    <property type="match status" value="1"/>
</dbReference>
<name>A0ABX8B376_9BACT</name>
<dbReference type="InterPro" id="IPR007461">
    <property type="entry name" value="Ysc84_actin-binding"/>
</dbReference>
<dbReference type="InterPro" id="IPR051702">
    <property type="entry name" value="SH3_domain_YSC84-like"/>
</dbReference>
<organism evidence="2 3">
    <name type="scientific">Chloracidobacterium sp. N</name>
    <dbReference type="NCBI Taxonomy" id="2821540"/>
    <lineage>
        <taxon>Bacteria</taxon>
        <taxon>Pseudomonadati</taxon>
        <taxon>Acidobacteriota</taxon>
        <taxon>Terriglobia</taxon>
        <taxon>Terriglobales</taxon>
        <taxon>Acidobacteriaceae</taxon>
        <taxon>Chloracidobacterium</taxon>
        <taxon>Chloracidobacterium aggregatum</taxon>
    </lineage>
</organism>
<dbReference type="EMBL" id="CP072642">
    <property type="protein sequence ID" value="QUV94923.1"/>
    <property type="molecule type" value="Genomic_DNA"/>
</dbReference>
<evidence type="ECO:0000313" key="2">
    <source>
        <dbReference type="EMBL" id="QUV94923.1"/>
    </source>
</evidence>
<dbReference type="PANTHER" id="PTHR15629:SF2">
    <property type="entry name" value="SH3 DOMAIN-CONTAINING YSC84-LIKE PROTEIN 1"/>
    <property type="match status" value="1"/>
</dbReference>
<evidence type="ECO:0000313" key="3">
    <source>
        <dbReference type="Proteomes" id="UP000677668"/>
    </source>
</evidence>
<feature type="domain" description="Ysc84 actin-binding" evidence="1">
    <location>
        <begin position="107"/>
        <end position="228"/>
    </location>
</feature>
<protein>
    <submittedName>
        <fullName evidence="2">Lipid-binding SYLF domain-containing protein</fullName>
    </submittedName>
</protein>
<dbReference type="PANTHER" id="PTHR15629">
    <property type="entry name" value="SH3YL1 PROTEIN"/>
    <property type="match status" value="1"/>
</dbReference>
<dbReference type="Proteomes" id="UP000677668">
    <property type="component" value="Chromosome 1"/>
</dbReference>
<dbReference type="Pfam" id="PF04366">
    <property type="entry name" value="Ysc84"/>
    <property type="match status" value="1"/>
</dbReference>